<dbReference type="OrthoDB" id="115213at2"/>
<dbReference type="Pfam" id="PF08818">
    <property type="entry name" value="DUF1801"/>
    <property type="match status" value="1"/>
</dbReference>
<feature type="domain" description="YdhG-like" evidence="1">
    <location>
        <begin position="20"/>
        <end position="109"/>
    </location>
</feature>
<evidence type="ECO:0000313" key="3">
    <source>
        <dbReference type="Proteomes" id="UP000182015"/>
    </source>
</evidence>
<evidence type="ECO:0000313" key="2">
    <source>
        <dbReference type="EMBL" id="OJF72219.1"/>
    </source>
</evidence>
<protein>
    <recommendedName>
        <fullName evidence="1">YdhG-like domain-containing protein</fullName>
    </recommendedName>
</protein>
<dbReference type="RefSeq" id="WP_071792874.1">
    <property type="nucleotide sequence ID" value="NZ_LZDD01000001.1"/>
</dbReference>
<evidence type="ECO:0000259" key="1">
    <source>
        <dbReference type="Pfam" id="PF08818"/>
    </source>
</evidence>
<reference evidence="3" key="1">
    <citation type="submission" date="2016-06" db="EMBL/GenBank/DDBJ databases">
        <authorList>
            <person name="de Vries S.P.W."/>
            <person name="Hadjirin N.F."/>
            <person name="Lay E.M."/>
            <person name="Zadoks R.N."/>
            <person name="Peacock S.J."/>
            <person name="Parkhill J."/>
            <person name="Grant A.J."/>
            <person name="Mcdougall S."/>
            <person name="Holmes M.A."/>
        </authorList>
    </citation>
    <scope>NUCLEOTIDE SEQUENCE [LARGE SCALE GENOMIC DNA]</scope>
    <source>
        <strain evidence="3">NZ1587</strain>
    </source>
</reference>
<dbReference type="STRING" id="1856638.A9Q68_01360"/>
<dbReference type="EMBL" id="LZDD01000001">
    <property type="protein sequence ID" value="OJF72219.1"/>
    <property type="molecule type" value="Genomic_DNA"/>
</dbReference>
<organism evidence="2 3">
    <name type="scientific">Streptococcus bovimastitidis</name>
    <dbReference type="NCBI Taxonomy" id="1856638"/>
    <lineage>
        <taxon>Bacteria</taxon>
        <taxon>Bacillati</taxon>
        <taxon>Bacillota</taxon>
        <taxon>Bacilli</taxon>
        <taxon>Lactobacillales</taxon>
        <taxon>Streptococcaceae</taxon>
        <taxon>Streptococcus</taxon>
    </lineage>
</organism>
<keyword evidence="3" id="KW-1185">Reference proteome</keyword>
<dbReference type="SUPFAM" id="SSF159888">
    <property type="entry name" value="YdhG-like"/>
    <property type="match status" value="1"/>
</dbReference>
<comment type="caution">
    <text evidence="2">The sequence shown here is derived from an EMBL/GenBank/DDBJ whole genome shotgun (WGS) entry which is preliminary data.</text>
</comment>
<dbReference type="Proteomes" id="UP000182015">
    <property type="component" value="Unassembled WGS sequence"/>
</dbReference>
<dbReference type="InterPro" id="IPR014922">
    <property type="entry name" value="YdhG-like"/>
</dbReference>
<name>A0A1L8MN97_9STRE</name>
<proteinExistence type="predicted"/>
<dbReference type="AlphaFoldDB" id="A0A1L8MN97"/>
<dbReference type="Gene3D" id="3.90.1150.200">
    <property type="match status" value="1"/>
</dbReference>
<sequence>MKENKEAVTAYIAERPVDQQRQLASLRNVIVSQLPDSVIEGIAWSMPSYWQKTYLIHFQAYSNHLNVYIGPDAVAHFTDIYPDLKYSKRGFKLTYEELLPQEEIKAMLNWLYETYGQ</sequence>
<gene>
    <name evidence="2" type="ORF">A9Q68_01360</name>
</gene>
<accession>A0A1L8MN97</accession>